<evidence type="ECO:0000313" key="2">
    <source>
        <dbReference type="EMBL" id="KAH7936105.1"/>
    </source>
</evidence>
<reference evidence="2" key="1">
    <citation type="journal article" date="2020" name="Cell">
        <title>Large-Scale Comparative Analyses of Tick Genomes Elucidate Their Genetic Diversity and Vector Capacities.</title>
        <authorList>
            <consortium name="Tick Genome and Microbiome Consortium (TIGMIC)"/>
            <person name="Jia N."/>
            <person name="Wang J."/>
            <person name="Shi W."/>
            <person name="Du L."/>
            <person name="Sun Y."/>
            <person name="Zhan W."/>
            <person name="Jiang J.F."/>
            <person name="Wang Q."/>
            <person name="Zhang B."/>
            <person name="Ji P."/>
            <person name="Bell-Sakyi L."/>
            <person name="Cui X.M."/>
            <person name="Yuan T.T."/>
            <person name="Jiang B.G."/>
            <person name="Yang W.F."/>
            <person name="Lam T.T."/>
            <person name="Chang Q.C."/>
            <person name="Ding S.J."/>
            <person name="Wang X.J."/>
            <person name="Zhu J.G."/>
            <person name="Ruan X.D."/>
            <person name="Zhao L."/>
            <person name="Wei J.T."/>
            <person name="Ye R.Z."/>
            <person name="Que T.C."/>
            <person name="Du C.H."/>
            <person name="Zhou Y.H."/>
            <person name="Cheng J.X."/>
            <person name="Dai P.F."/>
            <person name="Guo W.B."/>
            <person name="Han X.H."/>
            <person name="Huang E.J."/>
            <person name="Li L.F."/>
            <person name="Wei W."/>
            <person name="Gao Y.C."/>
            <person name="Liu J.Z."/>
            <person name="Shao H.Z."/>
            <person name="Wang X."/>
            <person name="Wang C.C."/>
            <person name="Yang T.C."/>
            <person name="Huo Q.B."/>
            <person name="Li W."/>
            <person name="Chen H.Y."/>
            <person name="Chen S.E."/>
            <person name="Zhou L.G."/>
            <person name="Ni X.B."/>
            <person name="Tian J.H."/>
            <person name="Sheng Y."/>
            <person name="Liu T."/>
            <person name="Pan Y.S."/>
            <person name="Xia L.Y."/>
            <person name="Li J."/>
            <person name="Zhao F."/>
            <person name="Cao W.C."/>
        </authorList>
    </citation>
    <scope>NUCLEOTIDE SEQUENCE</scope>
    <source>
        <strain evidence="2">Rsan-2018</strain>
    </source>
</reference>
<dbReference type="AlphaFoldDB" id="A0A9D4SP85"/>
<accession>A0A9D4SP85</accession>
<organism evidence="2 3">
    <name type="scientific">Rhipicephalus sanguineus</name>
    <name type="common">Brown dog tick</name>
    <name type="synonym">Ixodes sanguineus</name>
    <dbReference type="NCBI Taxonomy" id="34632"/>
    <lineage>
        <taxon>Eukaryota</taxon>
        <taxon>Metazoa</taxon>
        <taxon>Ecdysozoa</taxon>
        <taxon>Arthropoda</taxon>
        <taxon>Chelicerata</taxon>
        <taxon>Arachnida</taxon>
        <taxon>Acari</taxon>
        <taxon>Parasitiformes</taxon>
        <taxon>Ixodida</taxon>
        <taxon>Ixodoidea</taxon>
        <taxon>Ixodidae</taxon>
        <taxon>Rhipicephalinae</taxon>
        <taxon>Rhipicephalus</taxon>
        <taxon>Rhipicephalus</taxon>
    </lineage>
</organism>
<evidence type="ECO:0000256" key="1">
    <source>
        <dbReference type="SAM" id="MobiDB-lite"/>
    </source>
</evidence>
<name>A0A9D4SP85_RHISA</name>
<keyword evidence="3" id="KW-1185">Reference proteome</keyword>
<dbReference type="EMBL" id="JABSTV010001255">
    <property type="protein sequence ID" value="KAH7936105.1"/>
    <property type="molecule type" value="Genomic_DNA"/>
</dbReference>
<proteinExistence type="predicted"/>
<feature type="region of interest" description="Disordered" evidence="1">
    <location>
        <begin position="18"/>
        <end position="41"/>
    </location>
</feature>
<protein>
    <submittedName>
        <fullName evidence="2">Uncharacterized protein</fullName>
    </submittedName>
</protein>
<evidence type="ECO:0000313" key="3">
    <source>
        <dbReference type="Proteomes" id="UP000821837"/>
    </source>
</evidence>
<sequence length="76" mass="7889">MKQEVFLECAMAVDASGDAAGRADRTSARRRNASSSGGDVAAAPSDVLLLDDTPVGTPCADFLAIDRPRSSLFGLF</sequence>
<gene>
    <name evidence="2" type="ORF">HPB52_018381</name>
</gene>
<comment type="caution">
    <text evidence="2">The sequence shown here is derived from an EMBL/GenBank/DDBJ whole genome shotgun (WGS) entry which is preliminary data.</text>
</comment>
<dbReference type="Proteomes" id="UP000821837">
    <property type="component" value="Unassembled WGS sequence"/>
</dbReference>
<reference evidence="2" key="2">
    <citation type="submission" date="2021-09" db="EMBL/GenBank/DDBJ databases">
        <authorList>
            <person name="Jia N."/>
            <person name="Wang J."/>
            <person name="Shi W."/>
            <person name="Du L."/>
            <person name="Sun Y."/>
            <person name="Zhan W."/>
            <person name="Jiang J."/>
            <person name="Wang Q."/>
            <person name="Zhang B."/>
            <person name="Ji P."/>
            <person name="Sakyi L.B."/>
            <person name="Cui X."/>
            <person name="Yuan T."/>
            <person name="Jiang B."/>
            <person name="Yang W."/>
            <person name="Lam T.T.-Y."/>
            <person name="Chang Q."/>
            <person name="Ding S."/>
            <person name="Wang X."/>
            <person name="Zhu J."/>
            <person name="Ruan X."/>
            <person name="Zhao L."/>
            <person name="Wei J."/>
            <person name="Que T."/>
            <person name="Du C."/>
            <person name="Cheng J."/>
            <person name="Dai P."/>
            <person name="Han X."/>
            <person name="Huang E."/>
            <person name="Gao Y."/>
            <person name="Liu J."/>
            <person name="Shao H."/>
            <person name="Ye R."/>
            <person name="Li L."/>
            <person name="Wei W."/>
            <person name="Wang X."/>
            <person name="Wang C."/>
            <person name="Huo Q."/>
            <person name="Li W."/>
            <person name="Guo W."/>
            <person name="Chen H."/>
            <person name="Chen S."/>
            <person name="Zhou L."/>
            <person name="Zhou L."/>
            <person name="Ni X."/>
            <person name="Tian J."/>
            <person name="Zhou Y."/>
            <person name="Sheng Y."/>
            <person name="Liu T."/>
            <person name="Pan Y."/>
            <person name="Xia L."/>
            <person name="Li J."/>
            <person name="Zhao F."/>
            <person name="Cao W."/>
        </authorList>
    </citation>
    <scope>NUCLEOTIDE SEQUENCE</scope>
    <source>
        <strain evidence="2">Rsan-2018</strain>
        <tissue evidence="2">Larvae</tissue>
    </source>
</reference>